<sequence>MIDVKTLDDLKFAFKNKIIPLLAEYFYEDWENIDLVLNSNGFIVPNNENKSYISKKLEERIRNKITYKVSDKNWEVKNFEKIYKDDALSQTNE</sequence>
<proteinExistence type="predicted"/>
<dbReference type="Proteomes" id="UP001164100">
    <property type="component" value="Chromosome"/>
</dbReference>
<reference evidence="1" key="1">
    <citation type="journal article" date="2022" name="Front. Microbiol.">
        <title>Species classification and novel plasmid identifications in Arcobacter cryaerophilus and Arcobacter cryaerophilus-like organisms.</title>
        <authorList>
            <person name="Zhou G."/>
            <person name="Wang M."/>
            <person name="Wang H."/>
            <person name="Chen X."/>
            <person name="Gu Y."/>
            <person name="Shao Z."/>
            <person name="Zhang J."/>
            <person name="Zhang M."/>
        </authorList>
    </citation>
    <scope>NUCLEOTIDE SEQUENCE</scope>
    <source>
        <strain evidence="1">ICDCAC48</strain>
    </source>
</reference>
<evidence type="ECO:0000313" key="1">
    <source>
        <dbReference type="EMBL" id="UYF42404.1"/>
    </source>
</evidence>
<protein>
    <submittedName>
        <fullName evidence="1">Uncharacterized protein</fullName>
    </submittedName>
</protein>
<gene>
    <name evidence="1" type="ORF">NGX11_05705</name>
</gene>
<dbReference type="AlphaFoldDB" id="A0AA46NKX5"/>
<evidence type="ECO:0000313" key="2">
    <source>
        <dbReference type="Proteomes" id="UP001164100"/>
    </source>
</evidence>
<accession>A0AA46NKX5</accession>
<dbReference type="RefSeq" id="WP_263514052.1">
    <property type="nucleotide sequence ID" value="NZ_CP099556.1"/>
</dbReference>
<name>A0AA46NKX5_9BACT</name>
<dbReference type="EMBL" id="CP099556">
    <property type="protein sequence ID" value="UYF42404.1"/>
    <property type="molecule type" value="Genomic_DNA"/>
</dbReference>
<organism evidence="1 2">
    <name type="scientific">Aliarcobacter cryaerophilus</name>
    <dbReference type="NCBI Taxonomy" id="28198"/>
    <lineage>
        <taxon>Bacteria</taxon>
        <taxon>Pseudomonadati</taxon>
        <taxon>Campylobacterota</taxon>
        <taxon>Epsilonproteobacteria</taxon>
        <taxon>Campylobacterales</taxon>
        <taxon>Arcobacteraceae</taxon>
        <taxon>Aliarcobacter</taxon>
    </lineage>
</organism>